<proteinExistence type="predicted"/>
<dbReference type="GeneID" id="111595567"/>
<name>A0A6J1LFX7_DROHY</name>
<dbReference type="Proteomes" id="UP000504633">
    <property type="component" value="Unplaced"/>
</dbReference>
<dbReference type="GO" id="GO:0005829">
    <property type="term" value="C:cytosol"/>
    <property type="evidence" value="ECO:0007669"/>
    <property type="project" value="TreeGrafter"/>
</dbReference>
<dbReference type="InterPro" id="IPR003593">
    <property type="entry name" value="AAA+_ATPase"/>
</dbReference>
<dbReference type="InterPro" id="IPR003959">
    <property type="entry name" value="ATPase_AAA_core"/>
</dbReference>
<evidence type="ECO:0000313" key="4">
    <source>
        <dbReference type="Proteomes" id="UP000504633"/>
    </source>
</evidence>
<dbReference type="GO" id="GO:0016887">
    <property type="term" value="F:ATP hydrolysis activity"/>
    <property type="evidence" value="ECO:0007669"/>
    <property type="project" value="InterPro"/>
</dbReference>
<dbReference type="SMART" id="SM00382">
    <property type="entry name" value="AAA"/>
    <property type="match status" value="2"/>
</dbReference>
<accession>A0A6J1LFX7</accession>
<dbReference type="GO" id="GO:0005524">
    <property type="term" value="F:ATP binding"/>
    <property type="evidence" value="ECO:0007669"/>
    <property type="project" value="UniProtKB-KW"/>
</dbReference>
<dbReference type="AlphaFoldDB" id="A0A6J1LFX7"/>
<feature type="domain" description="AAA+ ATPase" evidence="3">
    <location>
        <begin position="509"/>
        <end position="653"/>
    </location>
</feature>
<dbReference type="PROSITE" id="PS00674">
    <property type="entry name" value="AAA"/>
    <property type="match status" value="1"/>
</dbReference>
<dbReference type="GO" id="GO:0030970">
    <property type="term" value="P:retrograde protein transport, ER to cytosol"/>
    <property type="evidence" value="ECO:0007669"/>
    <property type="project" value="TreeGrafter"/>
</dbReference>
<keyword evidence="2" id="KW-0067">ATP-binding</keyword>
<evidence type="ECO:0000259" key="3">
    <source>
        <dbReference type="SMART" id="SM00382"/>
    </source>
</evidence>
<dbReference type="GO" id="GO:0031593">
    <property type="term" value="F:polyubiquitin modification-dependent protein binding"/>
    <property type="evidence" value="ECO:0007669"/>
    <property type="project" value="TreeGrafter"/>
</dbReference>
<dbReference type="CDD" id="cd19511">
    <property type="entry name" value="RecA-like_CDC48_r2-like"/>
    <property type="match status" value="1"/>
</dbReference>
<keyword evidence="5" id="KW-0132">Cell division</keyword>
<dbReference type="GO" id="GO:0051228">
    <property type="term" value="P:mitotic spindle disassembly"/>
    <property type="evidence" value="ECO:0007669"/>
    <property type="project" value="TreeGrafter"/>
</dbReference>
<evidence type="ECO:0000256" key="2">
    <source>
        <dbReference type="ARBA" id="ARBA00022840"/>
    </source>
</evidence>
<protein>
    <submittedName>
        <fullName evidence="5">Cell division control protein 48 homolog B</fullName>
    </submittedName>
</protein>
<dbReference type="Gene3D" id="1.10.8.60">
    <property type="match status" value="2"/>
</dbReference>
<keyword evidence="4" id="KW-1185">Reference proteome</keyword>
<dbReference type="FunFam" id="1.10.8.60:FF:000038">
    <property type="entry name" value="spermatogenesis-associated protein 5-like protein 1"/>
    <property type="match status" value="1"/>
</dbReference>
<evidence type="ECO:0000313" key="5">
    <source>
        <dbReference type="RefSeq" id="XP_023165131.2"/>
    </source>
</evidence>
<evidence type="ECO:0000256" key="1">
    <source>
        <dbReference type="ARBA" id="ARBA00022741"/>
    </source>
</evidence>
<dbReference type="PANTHER" id="PTHR23077:SF194">
    <property type="entry name" value="ATPASE FAMILY GENE 2 PROTEIN HOMOLOG B"/>
    <property type="match status" value="1"/>
</dbReference>
<dbReference type="GO" id="GO:0051301">
    <property type="term" value="P:cell division"/>
    <property type="evidence" value="ECO:0007669"/>
    <property type="project" value="UniProtKB-KW"/>
</dbReference>
<gene>
    <name evidence="5" type="primary">LOC111595567</name>
</gene>
<reference evidence="5" key="1">
    <citation type="submission" date="2025-08" db="UniProtKB">
        <authorList>
            <consortium name="RefSeq"/>
        </authorList>
    </citation>
    <scope>IDENTIFICATION</scope>
    <source>
        <strain evidence="5">15085-1641.00</strain>
        <tissue evidence="5">Whole body</tissue>
    </source>
</reference>
<dbReference type="GO" id="GO:0097352">
    <property type="term" value="P:autophagosome maturation"/>
    <property type="evidence" value="ECO:0007669"/>
    <property type="project" value="TreeGrafter"/>
</dbReference>
<dbReference type="PANTHER" id="PTHR23077">
    <property type="entry name" value="AAA-FAMILY ATPASE"/>
    <property type="match status" value="1"/>
</dbReference>
<dbReference type="InterPro" id="IPR050168">
    <property type="entry name" value="AAA_ATPase_domain"/>
</dbReference>
<dbReference type="Pfam" id="PF00004">
    <property type="entry name" value="AAA"/>
    <property type="match status" value="2"/>
</dbReference>
<feature type="domain" description="AAA+ ATPase" evidence="3">
    <location>
        <begin position="229"/>
        <end position="376"/>
    </location>
</feature>
<dbReference type="Gene3D" id="3.40.50.300">
    <property type="entry name" value="P-loop containing nucleotide triphosphate hydrolases"/>
    <property type="match status" value="2"/>
</dbReference>
<sequence length="744" mass="82532">MISPHVYVLLYGMCSNWMILPINLLDKSELELQRCYIPYQEDGVITINGTWCKCVLEDGSYTICHVEQRAGAEKSCFVDDVVASAGFVAKKQRVCCLEPLAPTTNVERVVCNVNITEQLLQRAQISLEQLHQDVATFLRHLKLMKGCFVQHARLLKLGIASIEICDVQGTDLASNSCFELTTLEIFDVRLPAATTLPRIKRFQPHGFEEPLQALEQLLQSIRRPQFKGLPLNALLVGAVGSGKSCLLAEFLHRHNCNCFNITASQVLRSQPGETETELRRIFHSAHSFQQLLHPKQPIVMLLEDLELLCPATSSSDARNSGNAMRITAQLYKLIDELPQRGSGILCLASSSSPNAVHPHARRAGRFGYEISIDMPTEQQRRQLFAGLWQQQLEENQEQQHLELLTPALLDYVAQQTQGYVIADLTLLLRQLQQKMLSLLPTPNQFDSLLRNCLLQCQPSASRATDVRVLKLSTGFESIGGMAALKRTLQVSVLAALQHSEAHARFGLSLPKGLLLYGPPGCAKTSIAKCLAKEANMTFIASSAAEVYSPYVGCAERFITQIFNTARKNAPCLIFLDEIDSLVGRRTVANGSGGGSVQLRILSTLLTEMDGIVSGGDSLQHILVVAATNRPDMVDDALLRPGRFDKLIHIPAPDLPSRLAVLQLHAQRMPFHDNVQLEEIASRTSNYSGADLCNLCNEAAIEAFQRDFNASHIQLRDFETVLARQKSSLDQQQIDSYYEFAARHA</sequence>
<keyword evidence="1" id="KW-0547">Nucleotide-binding</keyword>
<dbReference type="GO" id="GO:0005634">
    <property type="term" value="C:nucleus"/>
    <property type="evidence" value="ECO:0007669"/>
    <property type="project" value="TreeGrafter"/>
</dbReference>
<dbReference type="KEGG" id="dhe:111595567"/>
<dbReference type="RefSeq" id="XP_023165131.2">
    <property type="nucleotide sequence ID" value="XM_023309363.2"/>
</dbReference>
<dbReference type="Pfam" id="PF17862">
    <property type="entry name" value="AAA_lid_3"/>
    <property type="match status" value="1"/>
</dbReference>
<dbReference type="InterPro" id="IPR003960">
    <property type="entry name" value="ATPase_AAA_CS"/>
</dbReference>
<dbReference type="GO" id="GO:0034098">
    <property type="term" value="C:VCP-NPL4-UFD1 AAA ATPase complex"/>
    <property type="evidence" value="ECO:0007669"/>
    <property type="project" value="TreeGrafter"/>
</dbReference>
<dbReference type="OMA" id="CAERFIT"/>
<dbReference type="FunFam" id="3.40.50.300:FF:001921">
    <property type="entry name" value="AAA ATPase domain-containing protein"/>
    <property type="match status" value="1"/>
</dbReference>
<dbReference type="OrthoDB" id="27435at2759"/>
<organism evidence="4 5">
    <name type="scientific">Drosophila hydei</name>
    <name type="common">Fruit fly</name>
    <dbReference type="NCBI Taxonomy" id="7224"/>
    <lineage>
        <taxon>Eukaryota</taxon>
        <taxon>Metazoa</taxon>
        <taxon>Ecdysozoa</taxon>
        <taxon>Arthropoda</taxon>
        <taxon>Hexapoda</taxon>
        <taxon>Insecta</taxon>
        <taxon>Pterygota</taxon>
        <taxon>Neoptera</taxon>
        <taxon>Endopterygota</taxon>
        <taxon>Diptera</taxon>
        <taxon>Brachycera</taxon>
        <taxon>Muscomorpha</taxon>
        <taxon>Ephydroidea</taxon>
        <taxon>Drosophilidae</taxon>
        <taxon>Drosophila</taxon>
    </lineage>
</organism>
<dbReference type="SUPFAM" id="SSF52540">
    <property type="entry name" value="P-loop containing nucleoside triphosphate hydrolases"/>
    <property type="match status" value="2"/>
</dbReference>
<dbReference type="InterPro" id="IPR027417">
    <property type="entry name" value="P-loop_NTPase"/>
</dbReference>
<dbReference type="InterPro" id="IPR041569">
    <property type="entry name" value="AAA_lid_3"/>
</dbReference>
<keyword evidence="5" id="KW-0131">Cell cycle</keyword>